<dbReference type="GO" id="GO:0022857">
    <property type="term" value="F:transmembrane transporter activity"/>
    <property type="evidence" value="ECO:0007669"/>
    <property type="project" value="InterPro"/>
</dbReference>
<keyword evidence="2" id="KW-0813">Transport</keyword>
<dbReference type="InterPro" id="IPR011701">
    <property type="entry name" value="MFS"/>
</dbReference>
<proteinExistence type="predicted"/>
<evidence type="ECO:0000313" key="7">
    <source>
        <dbReference type="EMBL" id="VVP92462.1"/>
    </source>
</evidence>
<evidence type="ECO:0000256" key="3">
    <source>
        <dbReference type="ARBA" id="ARBA00022692"/>
    </source>
</evidence>
<gene>
    <name evidence="7" type="ORF">PS928_01778</name>
</gene>
<keyword evidence="4 6" id="KW-1133">Transmembrane helix</keyword>
<keyword evidence="3 6" id="KW-0812">Transmembrane</keyword>
<feature type="transmembrane region" description="Helical" evidence="6">
    <location>
        <begin position="134"/>
        <end position="157"/>
    </location>
</feature>
<dbReference type="AlphaFoldDB" id="A0A5E7T073"/>
<dbReference type="PANTHER" id="PTHR43791">
    <property type="entry name" value="PERMEASE-RELATED"/>
    <property type="match status" value="1"/>
</dbReference>
<keyword evidence="5 6" id="KW-0472">Membrane</keyword>
<dbReference type="GO" id="GO:0016020">
    <property type="term" value="C:membrane"/>
    <property type="evidence" value="ECO:0007669"/>
    <property type="project" value="UniProtKB-SubCell"/>
</dbReference>
<dbReference type="OrthoDB" id="9773957at2"/>
<evidence type="ECO:0000256" key="5">
    <source>
        <dbReference type="ARBA" id="ARBA00023136"/>
    </source>
</evidence>
<evidence type="ECO:0008006" key="9">
    <source>
        <dbReference type="Google" id="ProtNLM"/>
    </source>
</evidence>
<dbReference type="Gene3D" id="1.20.1250.20">
    <property type="entry name" value="MFS general substrate transporter like domains"/>
    <property type="match status" value="1"/>
</dbReference>
<dbReference type="EMBL" id="CABVJF010000006">
    <property type="protein sequence ID" value="VVP92462.1"/>
    <property type="molecule type" value="Genomic_DNA"/>
</dbReference>
<protein>
    <recommendedName>
        <fullName evidence="9">Tartrate transporter</fullName>
    </recommendedName>
</protein>
<evidence type="ECO:0000256" key="4">
    <source>
        <dbReference type="ARBA" id="ARBA00022989"/>
    </source>
</evidence>
<comment type="subcellular location">
    <subcellularLocation>
        <location evidence="1">Membrane</location>
        <topology evidence="1">Multi-pass membrane protein</topology>
    </subcellularLocation>
</comment>
<name>A0A5E7T073_PSEFL</name>
<dbReference type="SUPFAM" id="SSF103473">
    <property type="entry name" value="MFS general substrate transporter"/>
    <property type="match status" value="1"/>
</dbReference>
<evidence type="ECO:0000313" key="8">
    <source>
        <dbReference type="Proteomes" id="UP000381378"/>
    </source>
</evidence>
<evidence type="ECO:0000256" key="6">
    <source>
        <dbReference type="SAM" id="Phobius"/>
    </source>
</evidence>
<dbReference type="PANTHER" id="PTHR43791:SF36">
    <property type="entry name" value="TRANSPORTER, PUTATIVE (AFU_ORTHOLOGUE AFUA_6G08340)-RELATED"/>
    <property type="match status" value="1"/>
</dbReference>
<accession>A0A5E7T073</accession>
<dbReference type="Pfam" id="PF07690">
    <property type="entry name" value="MFS_1"/>
    <property type="match status" value="1"/>
</dbReference>
<sequence>MFLIEGFASVILCLLVWKVLDSYPKDANWLSRDEKAALSDVIAKEQQAREASRGAHLPALKLLADKQILLFCFLFFTIAQNVYGVTFWLPTMIRGLGGLSDIQVGLLNSVPWLIAIVAMYSFAVMAGKWLTQQAWLCISLLIAAAGLFVSTLGGPLFGFMPFALPPSALNPPRRCSGRFLRPISTHACLRRYSPW</sequence>
<organism evidence="7 8">
    <name type="scientific">Pseudomonas fluorescens</name>
    <dbReference type="NCBI Taxonomy" id="294"/>
    <lineage>
        <taxon>Bacteria</taxon>
        <taxon>Pseudomonadati</taxon>
        <taxon>Pseudomonadota</taxon>
        <taxon>Gammaproteobacteria</taxon>
        <taxon>Pseudomonadales</taxon>
        <taxon>Pseudomonadaceae</taxon>
        <taxon>Pseudomonas</taxon>
    </lineage>
</organism>
<dbReference type="Proteomes" id="UP000381378">
    <property type="component" value="Unassembled WGS sequence"/>
</dbReference>
<reference evidence="7 8" key="1">
    <citation type="submission" date="2019-09" db="EMBL/GenBank/DDBJ databases">
        <authorList>
            <person name="Chandra G."/>
            <person name="Truman W A."/>
        </authorList>
    </citation>
    <scope>NUCLEOTIDE SEQUENCE [LARGE SCALE GENOMIC DNA]</scope>
    <source>
        <strain evidence="7">PS928</strain>
    </source>
</reference>
<feature type="transmembrane region" description="Helical" evidence="6">
    <location>
        <begin position="68"/>
        <end position="89"/>
    </location>
</feature>
<evidence type="ECO:0000256" key="2">
    <source>
        <dbReference type="ARBA" id="ARBA00022448"/>
    </source>
</evidence>
<dbReference type="InterPro" id="IPR036259">
    <property type="entry name" value="MFS_trans_sf"/>
</dbReference>
<feature type="transmembrane region" description="Helical" evidence="6">
    <location>
        <begin position="109"/>
        <end position="127"/>
    </location>
</feature>
<evidence type="ECO:0000256" key="1">
    <source>
        <dbReference type="ARBA" id="ARBA00004141"/>
    </source>
</evidence>